<accession>W1PIB8</accession>
<dbReference type="Proteomes" id="UP000017836">
    <property type="component" value="Unassembled WGS sequence"/>
</dbReference>
<dbReference type="HOGENOM" id="CLU_2253702_0_0_1"/>
<name>W1PIB8_AMBTC</name>
<dbReference type="EMBL" id="KI393807">
    <property type="protein sequence ID" value="ERN07376.1"/>
    <property type="molecule type" value="Genomic_DNA"/>
</dbReference>
<gene>
    <name evidence="1" type="ORF">AMTR_s00019p00238710</name>
</gene>
<evidence type="ECO:0000313" key="2">
    <source>
        <dbReference type="Proteomes" id="UP000017836"/>
    </source>
</evidence>
<keyword evidence="2" id="KW-1185">Reference proteome</keyword>
<proteinExistence type="predicted"/>
<protein>
    <submittedName>
        <fullName evidence="1">Uncharacterized protein</fullName>
    </submittedName>
</protein>
<organism evidence="1 2">
    <name type="scientific">Amborella trichopoda</name>
    <dbReference type="NCBI Taxonomy" id="13333"/>
    <lineage>
        <taxon>Eukaryota</taxon>
        <taxon>Viridiplantae</taxon>
        <taxon>Streptophyta</taxon>
        <taxon>Embryophyta</taxon>
        <taxon>Tracheophyta</taxon>
        <taxon>Spermatophyta</taxon>
        <taxon>Magnoliopsida</taxon>
        <taxon>Amborellales</taxon>
        <taxon>Amborellaceae</taxon>
        <taxon>Amborella</taxon>
    </lineage>
</organism>
<sequence length="104" mass="11420">MSSRKDPAGPCYATTEAQRQLIIGRDKIILIFTDGEAEDYKLHGDEVLRGESSPPLEAARRVSGASTSCCFVPYGDAQSILKEIGSRRYKVGCLGGRRGNWREV</sequence>
<evidence type="ECO:0000313" key="1">
    <source>
        <dbReference type="EMBL" id="ERN07376.1"/>
    </source>
</evidence>
<dbReference type="AlphaFoldDB" id="W1PIB8"/>
<dbReference type="Gramene" id="ERN07376">
    <property type="protein sequence ID" value="ERN07376"/>
    <property type="gene ID" value="AMTR_s00019p00238710"/>
</dbReference>
<reference evidence="2" key="1">
    <citation type="journal article" date="2013" name="Science">
        <title>The Amborella genome and the evolution of flowering plants.</title>
        <authorList>
            <consortium name="Amborella Genome Project"/>
        </authorList>
    </citation>
    <scope>NUCLEOTIDE SEQUENCE [LARGE SCALE GENOMIC DNA]</scope>
</reference>